<gene>
    <name evidence="2" type="ORF">GGD40_004016</name>
    <name evidence="1" type="ORF">GGD41_000148</name>
</gene>
<evidence type="ECO:0000313" key="1">
    <source>
        <dbReference type="EMBL" id="NYH12920.1"/>
    </source>
</evidence>
<dbReference type="EMBL" id="JACCAS010000001">
    <property type="protein sequence ID" value="NYH24537.1"/>
    <property type="molecule type" value="Genomic_DNA"/>
</dbReference>
<dbReference type="EMBL" id="JACCAU010000001">
    <property type="protein sequence ID" value="NYH12920.1"/>
    <property type="molecule type" value="Genomic_DNA"/>
</dbReference>
<name>A0A7Z0AXW9_9BURK</name>
<evidence type="ECO:0000313" key="3">
    <source>
        <dbReference type="Proteomes" id="UP000540929"/>
    </source>
</evidence>
<comment type="caution">
    <text evidence="1">The sequence shown here is derived from an EMBL/GenBank/DDBJ whole genome shotgun (WGS) entry which is preliminary data.</text>
</comment>
<evidence type="ECO:0000313" key="4">
    <source>
        <dbReference type="Proteomes" id="UP000572540"/>
    </source>
</evidence>
<evidence type="ECO:0000313" key="2">
    <source>
        <dbReference type="EMBL" id="NYH24537.1"/>
    </source>
</evidence>
<proteinExistence type="predicted"/>
<accession>A0A7Z0AXW9</accession>
<dbReference type="AlphaFoldDB" id="A0A7Z0AXW9"/>
<dbReference type="Proteomes" id="UP000540929">
    <property type="component" value="Unassembled WGS sequence"/>
</dbReference>
<sequence length="39" mass="4338">MENIDLTSVVRRLSPGTQFIAGKPADEDVWTFNGEADEQ</sequence>
<reference evidence="3 4" key="1">
    <citation type="submission" date="2020-07" db="EMBL/GenBank/DDBJ databases">
        <title>Exploring microbial biodiversity for novel pathways involved in the catabolism of aromatic compounds derived from lignin.</title>
        <authorList>
            <person name="Elkins J."/>
        </authorList>
    </citation>
    <scope>NUCLEOTIDE SEQUENCE [LARGE SCALE GENOMIC DNA]</scope>
    <source>
        <strain evidence="1 4">H2C3B</strain>
        <strain evidence="2 3">H2C3C</strain>
    </source>
</reference>
<organism evidence="1 4">
    <name type="scientific">Paraburkholderia bryophila</name>
    <dbReference type="NCBI Taxonomy" id="420952"/>
    <lineage>
        <taxon>Bacteria</taxon>
        <taxon>Pseudomonadati</taxon>
        <taxon>Pseudomonadota</taxon>
        <taxon>Betaproteobacteria</taxon>
        <taxon>Burkholderiales</taxon>
        <taxon>Burkholderiaceae</taxon>
        <taxon>Paraburkholderia</taxon>
    </lineage>
</organism>
<protein>
    <submittedName>
        <fullName evidence="1">Uncharacterized protein</fullName>
    </submittedName>
</protein>
<keyword evidence="3" id="KW-1185">Reference proteome</keyword>
<dbReference type="Proteomes" id="UP000572540">
    <property type="component" value="Unassembled WGS sequence"/>
</dbReference>